<gene>
    <name evidence="7" type="ORF">S01H1_13945</name>
</gene>
<dbReference type="CDD" id="cd16922">
    <property type="entry name" value="HATPase_EvgS-ArcB-TorS-like"/>
    <property type="match status" value="1"/>
</dbReference>
<dbReference type="FunFam" id="3.30.565.10:FF:000010">
    <property type="entry name" value="Sensor histidine kinase RcsC"/>
    <property type="match status" value="1"/>
</dbReference>
<evidence type="ECO:0000256" key="3">
    <source>
        <dbReference type="ARBA" id="ARBA00022553"/>
    </source>
</evidence>
<organism evidence="7">
    <name type="scientific">marine sediment metagenome</name>
    <dbReference type="NCBI Taxonomy" id="412755"/>
    <lineage>
        <taxon>unclassified sequences</taxon>
        <taxon>metagenomes</taxon>
        <taxon>ecological metagenomes</taxon>
    </lineage>
</organism>
<dbReference type="EMBL" id="BARS01007223">
    <property type="protein sequence ID" value="GAF80073.1"/>
    <property type="molecule type" value="Genomic_DNA"/>
</dbReference>
<dbReference type="PANTHER" id="PTHR43047">
    <property type="entry name" value="TWO-COMPONENT HISTIDINE PROTEIN KINASE"/>
    <property type="match status" value="1"/>
</dbReference>
<dbReference type="PANTHER" id="PTHR43047:SF72">
    <property type="entry name" value="OSMOSENSING HISTIDINE PROTEIN KINASE SLN1"/>
    <property type="match status" value="1"/>
</dbReference>
<reference evidence="7" key="1">
    <citation type="journal article" date="2014" name="Front. Microbiol.">
        <title>High frequency of phylogenetically diverse reductive dehalogenase-homologous genes in deep subseafloor sedimentary metagenomes.</title>
        <authorList>
            <person name="Kawai M."/>
            <person name="Futagami T."/>
            <person name="Toyoda A."/>
            <person name="Takaki Y."/>
            <person name="Nishi S."/>
            <person name="Hori S."/>
            <person name="Arai W."/>
            <person name="Tsubouchi T."/>
            <person name="Morono Y."/>
            <person name="Uchiyama I."/>
            <person name="Ito T."/>
            <person name="Fujiyama A."/>
            <person name="Inagaki F."/>
            <person name="Takami H."/>
        </authorList>
    </citation>
    <scope>NUCLEOTIDE SEQUENCE</scope>
    <source>
        <strain evidence="7">Expedition CK06-06</strain>
    </source>
</reference>
<dbReference type="GO" id="GO:0009927">
    <property type="term" value="F:histidine phosphotransfer kinase activity"/>
    <property type="evidence" value="ECO:0007669"/>
    <property type="project" value="TreeGrafter"/>
</dbReference>
<sequence length="186" mass="21159">MVKNSANHLLTLINDVIDVSKIETDRVELFIEEFNLADLMQEVNGSFKVAVDEKNIKLSLKMPERLIIKSDERRVKQVIMNLVSNAVKFTDRGEVEIKVRKKDKRVEVSVTDTGIGIKKEDMEKLFKQFSRIYVEGRPVTEGTGLGLYLSKKIVDLLGGQIKAESEFGKGSMFTSTFPLEYREVKV</sequence>
<dbReference type="Gene3D" id="3.30.565.10">
    <property type="entry name" value="Histidine kinase-like ATPase, C-terminal domain"/>
    <property type="match status" value="1"/>
</dbReference>
<comment type="catalytic activity">
    <reaction evidence="1">
        <text>ATP + protein L-histidine = ADP + protein N-phospho-L-histidine.</text>
        <dbReference type="EC" id="2.7.13.3"/>
    </reaction>
</comment>
<dbReference type="InterPro" id="IPR003594">
    <property type="entry name" value="HATPase_dom"/>
</dbReference>
<dbReference type="InterPro" id="IPR005467">
    <property type="entry name" value="His_kinase_dom"/>
</dbReference>
<name>X0SGB5_9ZZZZ</name>
<comment type="caution">
    <text evidence="7">The sequence shown here is derived from an EMBL/GenBank/DDBJ whole genome shotgun (WGS) entry which is preliminary data.</text>
</comment>
<dbReference type="GO" id="GO:0005886">
    <property type="term" value="C:plasma membrane"/>
    <property type="evidence" value="ECO:0007669"/>
    <property type="project" value="TreeGrafter"/>
</dbReference>
<evidence type="ECO:0000256" key="2">
    <source>
        <dbReference type="ARBA" id="ARBA00012438"/>
    </source>
</evidence>
<dbReference type="Pfam" id="PF02518">
    <property type="entry name" value="HATPase_c"/>
    <property type="match status" value="1"/>
</dbReference>
<evidence type="ECO:0000256" key="5">
    <source>
        <dbReference type="ARBA" id="ARBA00022777"/>
    </source>
</evidence>
<accession>X0SGB5</accession>
<keyword evidence="4" id="KW-0808">Transferase</keyword>
<dbReference type="InterPro" id="IPR004358">
    <property type="entry name" value="Sig_transdc_His_kin-like_C"/>
</dbReference>
<dbReference type="GO" id="GO:0000155">
    <property type="term" value="F:phosphorelay sensor kinase activity"/>
    <property type="evidence" value="ECO:0007669"/>
    <property type="project" value="TreeGrafter"/>
</dbReference>
<dbReference type="SMART" id="SM00387">
    <property type="entry name" value="HATPase_c"/>
    <property type="match status" value="1"/>
</dbReference>
<feature type="domain" description="Histidine kinase" evidence="6">
    <location>
        <begin position="1"/>
        <end position="181"/>
    </location>
</feature>
<dbReference type="PRINTS" id="PR00344">
    <property type="entry name" value="BCTRLSENSOR"/>
</dbReference>
<keyword evidence="3" id="KW-0597">Phosphoprotein</keyword>
<dbReference type="EC" id="2.7.13.3" evidence="2"/>
<dbReference type="InterPro" id="IPR036890">
    <property type="entry name" value="HATPase_C_sf"/>
</dbReference>
<dbReference type="PROSITE" id="PS50109">
    <property type="entry name" value="HIS_KIN"/>
    <property type="match status" value="1"/>
</dbReference>
<evidence type="ECO:0000259" key="6">
    <source>
        <dbReference type="PROSITE" id="PS50109"/>
    </source>
</evidence>
<dbReference type="AlphaFoldDB" id="X0SGB5"/>
<proteinExistence type="predicted"/>
<evidence type="ECO:0000256" key="1">
    <source>
        <dbReference type="ARBA" id="ARBA00000085"/>
    </source>
</evidence>
<keyword evidence="5" id="KW-0418">Kinase</keyword>
<evidence type="ECO:0000313" key="7">
    <source>
        <dbReference type="EMBL" id="GAF80073.1"/>
    </source>
</evidence>
<evidence type="ECO:0000256" key="4">
    <source>
        <dbReference type="ARBA" id="ARBA00022679"/>
    </source>
</evidence>
<protein>
    <recommendedName>
        <fullName evidence="2">histidine kinase</fullName>
        <ecNumber evidence="2">2.7.13.3</ecNumber>
    </recommendedName>
</protein>
<dbReference type="SUPFAM" id="SSF55874">
    <property type="entry name" value="ATPase domain of HSP90 chaperone/DNA topoisomerase II/histidine kinase"/>
    <property type="match status" value="1"/>
</dbReference>